<evidence type="ECO:0000313" key="3">
    <source>
        <dbReference type="Proteomes" id="UP000250831"/>
    </source>
</evidence>
<gene>
    <name evidence="2" type="ORF">DCO56_22730</name>
</gene>
<feature type="signal peptide" evidence="1">
    <location>
        <begin position="1"/>
        <end position="25"/>
    </location>
</feature>
<dbReference type="EMBL" id="QCXX01000007">
    <property type="protein sequence ID" value="PUV22373.1"/>
    <property type="molecule type" value="Genomic_DNA"/>
</dbReference>
<dbReference type="PROSITE" id="PS51257">
    <property type="entry name" value="PROKAR_LIPOPROTEIN"/>
    <property type="match status" value="1"/>
</dbReference>
<sequence length="550" mass="61573">MKNQLKTLTKMIIALGMILSISACKDLTELNINPNGVSEEDANPNLLLPTILTGAAKKYNELSFSDLGGVMQHTQFDAWFNSHNDYEWTGGILSWDSYYGFLRDNELMRKRAEKLGLNFHQGVALVMRAYLFGLITDLWGDAPYTDALKAELGDTKYNFPKYDSQEVIYKGIIEELKQANELLSRPDASYEVLAGADVYFGGKASKWRRFANSLALRYYMRISEKANTFARQGVENMLANPDKFPLITSSADEVLMDFAGNNAADSWPSNTVYDASGSNFRRMKMCATFVDRLQELNDPRLAVWAKRVEIPIEVSSTVPPGTDKIVNGIRILSPDVIKGIPIDTDKDYVGLPPSGSKNPSAYNLNPTPGQTSINPHVSYLNDIYRSAKGTLLKARLLTAAEVEFILAEAAWKGWAVPETARAYYERGIQASLTSWGKASNYADYIRQKGVTFENTQVQIIEQKWIASWSTAAQAWFDYRRTGYPNLKAGPAAIRAQLPVRVPYMQTEMSVNQKNAEEALSRIEKTAYSQADNENSAWSKPWLLQGTGKPW</sequence>
<dbReference type="InterPro" id="IPR041662">
    <property type="entry name" value="SusD-like_2"/>
</dbReference>
<feature type="chain" id="PRO_5016810805" evidence="1">
    <location>
        <begin position="26"/>
        <end position="550"/>
    </location>
</feature>
<dbReference type="Proteomes" id="UP000250831">
    <property type="component" value="Unassembled WGS sequence"/>
</dbReference>
<evidence type="ECO:0000313" key="2">
    <source>
        <dbReference type="EMBL" id="PUV22373.1"/>
    </source>
</evidence>
<reference evidence="2 3" key="1">
    <citation type="submission" date="2018-04" db="EMBL/GenBank/DDBJ databases">
        <title>Sphingobacterium sp. M46 Genome.</title>
        <authorList>
            <person name="Cheng J."/>
            <person name="Li Y."/>
        </authorList>
    </citation>
    <scope>NUCLEOTIDE SEQUENCE [LARGE SCALE GENOMIC DNA]</scope>
    <source>
        <strain evidence="2 3">M46</strain>
    </source>
</reference>
<name>A0A363NNN6_9SPHI</name>
<organism evidence="2 3">
    <name type="scientific">Sphingobacterium athyrii</name>
    <dbReference type="NCBI Taxonomy" id="2152717"/>
    <lineage>
        <taxon>Bacteria</taxon>
        <taxon>Pseudomonadati</taxon>
        <taxon>Bacteroidota</taxon>
        <taxon>Sphingobacteriia</taxon>
        <taxon>Sphingobacteriales</taxon>
        <taxon>Sphingobacteriaceae</taxon>
        <taxon>Sphingobacterium</taxon>
    </lineage>
</organism>
<evidence type="ECO:0000256" key="1">
    <source>
        <dbReference type="SAM" id="SignalP"/>
    </source>
</evidence>
<dbReference type="OrthoDB" id="9766256at2"/>
<keyword evidence="1" id="KW-0732">Signal</keyword>
<protein>
    <submittedName>
        <fullName evidence="2">SusD/RagB family nutrient-binding outer membrane lipoprotein</fullName>
    </submittedName>
</protein>
<dbReference type="Pfam" id="PF12771">
    <property type="entry name" value="SusD-like_2"/>
    <property type="match status" value="2"/>
</dbReference>
<dbReference type="RefSeq" id="WP_108636020.1">
    <property type="nucleotide sequence ID" value="NZ_QCXX01000007.1"/>
</dbReference>
<dbReference type="InterPro" id="IPR011990">
    <property type="entry name" value="TPR-like_helical_dom_sf"/>
</dbReference>
<dbReference type="AlphaFoldDB" id="A0A363NNN6"/>
<accession>A0A363NNN6</accession>
<proteinExistence type="predicted"/>
<keyword evidence="2" id="KW-0449">Lipoprotein</keyword>
<keyword evidence="3" id="KW-1185">Reference proteome</keyword>
<dbReference type="Gene3D" id="1.25.40.390">
    <property type="match status" value="1"/>
</dbReference>
<dbReference type="SUPFAM" id="SSF48452">
    <property type="entry name" value="TPR-like"/>
    <property type="match status" value="1"/>
</dbReference>
<comment type="caution">
    <text evidence="2">The sequence shown here is derived from an EMBL/GenBank/DDBJ whole genome shotgun (WGS) entry which is preliminary data.</text>
</comment>